<sequence>MANAVVAGWQGHDYQARLFWYYASFLKDRTRSDVIEVSYEADAPKSFDDVVAKYHPPRPGYGSERIAAEYFQIKYHVVSGGRFGYEDLVDPEFINAQSKSLLQRLKEAKTIAVPNSSFILVTTDTIRDNDQLGKIHQNTDGSLDLGKLAVGKTDRSEMGKVRKLWRDHLELSNDEDLYEILRGFRIEAPASSLERLRTNANMQFKFVGMMPCETNSDFRYDGLIRTLKGQGKYQFNRTQFEEMCVAERLLQSCPVEEYNAVALRSYRDGPFETLDASPENTLSLLQYFEGRFPAPGIEWMDSIQPVVTDFLEKIRQSQRGKRIRLFLDAHTSIAMLAGKCLGAKSNVTVELVQKGKASTSVWNANDGGEIRPTTVSTETPGEGHDVAIVLSITRNALADARDYIAANLPGVGRILHFVPENGFGFQSITSGAHASDVAETVARAFGEARVPFGATVHIFSAAPNAVNFFVGQQTDYMGTCVFYEYDFNRQVHASYAPSFRV</sequence>
<dbReference type="EMBL" id="CP039559">
    <property type="protein sequence ID" value="QCF79911.1"/>
    <property type="molecule type" value="Genomic_DNA"/>
</dbReference>
<feature type="domain" description="SMODS-associated and fused to various effectors" evidence="1">
    <location>
        <begin position="309"/>
        <end position="500"/>
    </location>
</feature>
<evidence type="ECO:0000313" key="2">
    <source>
        <dbReference type="EMBL" id="QCF79911.1"/>
    </source>
</evidence>
<reference evidence="2 3" key="1">
    <citation type="submission" date="2019-04" db="EMBL/GenBank/DDBJ databases">
        <title>Complete genome sequences of Canadian Typhimurium and I 1,4,[5],12:i:-.</title>
        <authorList>
            <person name="Schonfeld J."/>
            <person name="Clark C."/>
            <person name="Johnson R."/>
            <person name="Labbe G."/>
            <person name="Liu K."/>
            <person name="Robertson J."/>
            <person name="Nash J.H.E."/>
        </authorList>
    </citation>
    <scope>NUCLEOTIDE SEQUENCE [LARGE SCALE GENOMIC DNA]</scope>
    <source>
        <strain evidence="3">84833166</strain>
        <plasmid evidence="2 3">p08-4425.1</plasmid>
    </source>
</reference>
<evidence type="ECO:0000259" key="1">
    <source>
        <dbReference type="Pfam" id="PF18145"/>
    </source>
</evidence>
<dbReference type="AlphaFoldDB" id="A0A4P7XZZ7"/>
<proteinExistence type="predicted"/>
<dbReference type="InterPro" id="IPR040836">
    <property type="entry name" value="SAVED"/>
</dbReference>
<keyword evidence="2" id="KW-0614">Plasmid</keyword>
<gene>
    <name evidence="2" type="ORF">E5N87_23475</name>
</gene>
<name>A0A4P7XZZ7_SALET</name>
<dbReference type="NCBIfam" id="NF033611">
    <property type="entry name" value="SAVED"/>
    <property type="match status" value="1"/>
</dbReference>
<accession>A0A4P7XZZ7</accession>
<protein>
    <submittedName>
        <fullName evidence="2">SAVED domain-containing protein</fullName>
    </submittedName>
</protein>
<evidence type="ECO:0000313" key="3">
    <source>
        <dbReference type="Proteomes" id="UP000297386"/>
    </source>
</evidence>
<dbReference type="Pfam" id="PF18145">
    <property type="entry name" value="SAVED"/>
    <property type="match status" value="1"/>
</dbReference>
<dbReference type="Proteomes" id="UP000297386">
    <property type="component" value="Plasmid p08-4425.1"/>
</dbReference>
<dbReference type="RefSeq" id="WP_053265776.1">
    <property type="nucleotide sequence ID" value="NZ_CP039559.1"/>
</dbReference>
<geneLocation type="plasmid" evidence="2 3">
    <name>p08-4425.1</name>
</geneLocation>
<organism evidence="2 3">
    <name type="scientific">Salmonella enterica subsp. enterica serovar 1,4,[5],12:i:-</name>
    <dbReference type="NCBI Taxonomy" id="2583588"/>
    <lineage>
        <taxon>Bacteria</taxon>
        <taxon>Pseudomonadati</taxon>
        <taxon>Pseudomonadota</taxon>
        <taxon>Gammaproteobacteria</taxon>
        <taxon>Enterobacterales</taxon>
        <taxon>Enterobacteriaceae</taxon>
        <taxon>Salmonella</taxon>
    </lineage>
</organism>